<dbReference type="InterPro" id="IPR004875">
    <property type="entry name" value="DDE_SF_endonuclease_dom"/>
</dbReference>
<evidence type="ECO:0000256" key="1">
    <source>
        <dbReference type="ARBA" id="ARBA00023125"/>
    </source>
</evidence>
<comment type="caution">
    <text evidence="4">The sequence shown here is derived from an EMBL/GenBank/DDBJ whole genome shotgun (WGS) entry which is preliminary data.</text>
</comment>
<reference evidence="4 5" key="1">
    <citation type="submission" date="2014-02" db="EMBL/GenBank/DDBJ databases">
        <title>The genome sequence of the entomopathogenic fungus Metarhizium robertsii ARSEF 2575.</title>
        <authorList>
            <person name="Giuliano Garisto Donzelli B."/>
            <person name="Roe B.A."/>
            <person name="Macmil S.L."/>
            <person name="Krasnoff S.B."/>
            <person name="Gibson D.M."/>
        </authorList>
    </citation>
    <scope>NUCLEOTIDE SEQUENCE [LARGE SCALE GENOMIC DNA]</scope>
    <source>
        <strain evidence="4 5">ARSEF 2575</strain>
    </source>
</reference>
<sequence>MGLLCSSTTILVPRPHSFGSVFACTLREGADHQNGPPSNRAIFHGITNSTAYFSAITMNVADPTIEKRVNDAIQYLNTNPTAKKRAVAKKFNISRQRLDRRVSGILPKFGRHARDAKLSEPKEVALCRYIDRLDKMNLSIRKEFIRDAANLILRGQASPVSHRDPPTVGQHWVDRFIKRHKYSVLPQRIREVDRQNAETIRNVTTYFEQLYDCITDHGIVESDIWNMDETGFRIGMGKSRMVVTRRPRASYLGMPTNRESATAIEAISAGGSYTPAFLILTGAVHQSVFYRIPELHDDAAIAVSTSGFTNDELSLEWLKHFDKHTALKTMGQYRLLIIDGHGSHHTVEFIQYAEDHGIILFGLPPHLTHILQPLDVVVFQPLKHCHAKALDILSEFLATIESVRRQAFKVPTIQSAFRKTGIVPWNPQPILDQIQALHRSSPREVTTPPPNNLSSSPFDTPYTARHLNKVASKIEDLQEALGELQPALKTEMDRFIRGALVQSTELRQTMRDLARTKMAEDLRKQRKVGKNRPLQSGGVITVSDGRRMVRQSDKNALEAARLMVERAATRSRNALKRQFEATAKIARKKRLDGVLEPLYIVDAEGCGRYLRRG</sequence>
<dbReference type="AlphaFoldDB" id="A0A014PGL3"/>
<dbReference type="InterPro" id="IPR006600">
    <property type="entry name" value="HTH_CenpB_DNA-bd_dom"/>
</dbReference>
<dbReference type="InterPro" id="IPR050863">
    <property type="entry name" value="CenT-Element_Derived"/>
</dbReference>
<protein>
    <submittedName>
        <fullName evidence="4">Tc5 transposase DNA-binding domain and DDE superfamily endonuclease domain protein</fullName>
    </submittedName>
</protein>
<dbReference type="GO" id="GO:0005634">
    <property type="term" value="C:nucleus"/>
    <property type="evidence" value="ECO:0007669"/>
    <property type="project" value="TreeGrafter"/>
</dbReference>
<dbReference type="Pfam" id="PF03184">
    <property type="entry name" value="DDE_1"/>
    <property type="match status" value="1"/>
</dbReference>
<name>A0A014PGL3_9HYPO</name>
<dbReference type="Pfam" id="PF03221">
    <property type="entry name" value="HTH_Tnp_Tc5"/>
    <property type="match status" value="1"/>
</dbReference>
<dbReference type="HOGENOM" id="CLU_013929_4_2_1"/>
<feature type="region of interest" description="Disordered" evidence="2">
    <location>
        <begin position="439"/>
        <end position="460"/>
    </location>
</feature>
<organism evidence="4 5">
    <name type="scientific">Metarhizium robertsii</name>
    <dbReference type="NCBI Taxonomy" id="568076"/>
    <lineage>
        <taxon>Eukaryota</taxon>
        <taxon>Fungi</taxon>
        <taxon>Dikarya</taxon>
        <taxon>Ascomycota</taxon>
        <taxon>Pezizomycotina</taxon>
        <taxon>Sordariomycetes</taxon>
        <taxon>Hypocreomycetidae</taxon>
        <taxon>Hypocreales</taxon>
        <taxon>Clavicipitaceae</taxon>
        <taxon>Metarhizium</taxon>
    </lineage>
</organism>
<dbReference type="PROSITE" id="PS51253">
    <property type="entry name" value="HTH_CENPB"/>
    <property type="match status" value="1"/>
</dbReference>
<dbReference type="Proteomes" id="UP000030151">
    <property type="component" value="Unassembled WGS sequence"/>
</dbReference>
<proteinExistence type="predicted"/>
<dbReference type="PANTHER" id="PTHR19303:SF74">
    <property type="entry name" value="POGO TRANSPOSABLE ELEMENT WITH KRAB DOMAIN"/>
    <property type="match status" value="1"/>
</dbReference>
<dbReference type="OrthoDB" id="4913223at2759"/>
<dbReference type="GO" id="GO:0003677">
    <property type="term" value="F:DNA binding"/>
    <property type="evidence" value="ECO:0007669"/>
    <property type="project" value="UniProtKB-KW"/>
</dbReference>
<keyword evidence="4" id="KW-0255">Endonuclease</keyword>
<evidence type="ECO:0000313" key="5">
    <source>
        <dbReference type="Proteomes" id="UP000030151"/>
    </source>
</evidence>
<accession>A0A014PGL3</accession>
<keyword evidence="4" id="KW-0540">Nuclease</keyword>
<dbReference type="EMBL" id="JELW01000177">
    <property type="protein sequence ID" value="EXU94693.1"/>
    <property type="molecule type" value="Genomic_DNA"/>
</dbReference>
<feature type="domain" description="HTH CENPB-type" evidence="3">
    <location>
        <begin position="110"/>
        <end position="186"/>
    </location>
</feature>
<gene>
    <name evidence="4" type="ORF">X797_012229</name>
</gene>
<dbReference type="PANTHER" id="PTHR19303">
    <property type="entry name" value="TRANSPOSON"/>
    <property type="match status" value="1"/>
</dbReference>
<evidence type="ECO:0000313" key="4">
    <source>
        <dbReference type="EMBL" id="EXU94693.1"/>
    </source>
</evidence>
<dbReference type="GO" id="GO:0004519">
    <property type="term" value="F:endonuclease activity"/>
    <property type="evidence" value="ECO:0007669"/>
    <property type="project" value="UniProtKB-KW"/>
</dbReference>
<evidence type="ECO:0000256" key="2">
    <source>
        <dbReference type="SAM" id="MobiDB-lite"/>
    </source>
</evidence>
<keyword evidence="1 4" id="KW-0238">DNA-binding</keyword>
<evidence type="ECO:0000259" key="3">
    <source>
        <dbReference type="PROSITE" id="PS51253"/>
    </source>
</evidence>
<keyword evidence="4" id="KW-0378">Hydrolase</keyword>